<keyword evidence="1" id="KW-1133">Transmembrane helix</keyword>
<reference evidence="2 3" key="1">
    <citation type="submission" date="2019-03" db="EMBL/GenBank/DDBJ databases">
        <title>Genomic Encyclopedia of Type Strains, Phase IV (KMG-IV): sequencing the most valuable type-strain genomes for metagenomic binning, comparative biology and taxonomic classification.</title>
        <authorList>
            <person name="Goeker M."/>
        </authorList>
    </citation>
    <scope>NUCLEOTIDE SEQUENCE [LARGE SCALE GENOMIC DNA]</scope>
    <source>
        <strain evidence="2 3">DSM 25903</strain>
    </source>
</reference>
<keyword evidence="1" id="KW-0812">Transmembrane</keyword>
<protein>
    <recommendedName>
        <fullName evidence="4">DUF2125 domain-containing protein</fullName>
    </recommendedName>
</protein>
<evidence type="ECO:0000256" key="1">
    <source>
        <dbReference type="SAM" id="Phobius"/>
    </source>
</evidence>
<feature type="transmembrane region" description="Helical" evidence="1">
    <location>
        <begin position="15"/>
        <end position="36"/>
    </location>
</feature>
<keyword evidence="3" id="KW-1185">Reference proteome</keyword>
<evidence type="ECO:0000313" key="2">
    <source>
        <dbReference type="EMBL" id="TDR93612.1"/>
    </source>
</evidence>
<proteinExistence type="predicted"/>
<comment type="caution">
    <text evidence="2">The sequence shown here is derived from an EMBL/GenBank/DDBJ whole genome shotgun (WGS) entry which is preliminary data.</text>
</comment>
<keyword evidence="1" id="KW-0472">Membrane</keyword>
<gene>
    <name evidence="2" type="ORF">EV668_0877</name>
</gene>
<name>A0A4R7C6P3_9HYPH</name>
<evidence type="ECO:0008006" key="4">
    <source>
        <dbReference type="Google" id="ProtNLM"/>
    </source>
</evidence>
<dbReference type="InterPro" id="IPR018666">
    <property type="entry name" value="DUF2125"/>
</dbReference>
<dbReference type="Pfam" id="PF09898">
    <property type="entry name" value="DUF2125"/>
    <property type="match status" value="1"/>
</dbReference>
<dbReference type="EMBL" id="SNZR01000011">
    <property type="protein sequence ID" value="TDR93612.1"/>
    <property type="molecule type" value="Genomic_DNA"/>
</dbReference>
<evidence type="ECO:0000313" key="3">
    <source>
        <dbReference type="Proteomes" id="UP000295122"/>
    </source>
</evidence>
<sequence length="341" mass="36449">MPADASTPSRRRWGLYLPVVLLGLLVVAWSGGWFFVRERVKSGLDEWIGKEATAGRRWTCADRSITGYPFRIEIRCADFTVERPDVRASIGPLLVVAQVYRPRHVIAEAKGPLNLTAGPNRVEGGWKLLQASVLTAPGGFDLLSIVADEPAVSVSQPGRASVDLSSKRFEGHLRPHPGERTTMDLAWTSKAAVIPGLNEILGGAEPVDTEVQLSITQTDDLPARPLLAELERWRAAGGRATLSKLVVVKGRQRIEGVGLFGIDAEHRPEGVLDLQAAGLGGLLGQLAGGGGSLLGAILGGGRPPEEKADGRLRRLPQVRLSGGRVMLGPLPIPGLRVPPLY</sequence>
<dbReference type="RefSeq" id="WP_166652333.1">
    <property type="nucleotide sequence ID" value="NZ_SNZR01000011.1"/>
</dbReference>
<dbReference type="AlphaFoldDB" id="A0A4R7C6P3"/>
<dbReference type="Proteomes" id="UP000295122">
    <property type="component" value="Unassembled WGS sequence"/>
</dbReference>
<organism evidence="2 3">
    <name type="scientific">Enterovirga rhinocerotis</name>
    <dbReference type="NCBI Taxonomy" id="1339210"/>
    <lineage>
        <taxon>Bacteria</taxon>
        <taxon>Pseudomonadati</taxon>
        <taxon>Pseudomonadota</taxon>
        <taxon>Alphaproteobacteria</taxon>
        <taxon>Hyphomicrobiales</taxon>
        <taxon>Methylobacteriaceae</taxon>
        <taxon>Enterovirga</taxon>
    </lineage>
</organism>
<accession>A0A4R7C6P3</accession>